<accession>A0A174FUA3</accession>
<dbReference type="RefSeq" id="WP_055201115.1">
    <property type="nucleotide sequence ID" value="NZ_BTHH01000024.1"/>
</dbReference>
<reference evidence="1 2" key="1">
    <citation type="submission" date="2015-09" db="EMBL/GenBank/DDBJ databases">
        <authorList>
            <consortium name="Pathogen Informatics"/>
        </authorList>
    </citation>
    <scope>NUCLEOTIDE SEQUENCE [LARGE SCALE GENOMIC DNA]</scope>
    <source>
        <strain evidence="1 2">2789STDY5834863</strain>
    </source>
</reference>
<gene>
    <name evidence="1" type="ORF">ERS852478_03079</name>
</gene>
<dbReference type="AlphaFoldDB" id="A0A174FUA3"/>
<proteinExistence type="predicted"/>
<evidence type="ECO:0000313" key="2">
    <source>
        <dbReference type="Proteomes" id="UP000095431"/>
    </source>
</evidence>
<protein>
    <submittedName>
        <fullName evidence="1">Uncharacterized protein</fullName>
    </submittedName>
</protein>
<dbReference type="Proteomes" id="UP000095431">
    <property type="component" value="Unassembled WGS sequence"/>
</dbReference>
<sequence length="180" mass="21391">MQLYQFEKIYSQMEREFGKIRKGEEETYAMLLLPMEGNVLKIHREFPGANSRRLREAIALALFDVKVNYSGEEYDTGKFRNRENEMLERALLMAFDPYTNHEIMELLKEQFHVDMLSQEQVKEYYKFPVMCLLRIKESIDTWEKRSGSDGYFDFIEGYMGREITGTEMNFSIMSSGIFDM</sequence>
<dbReference type="EMBL" id="CYZN01000025">
    <property type="protein sequence ID" value="CUO52386.1"/>
    <property type="molecule type" value="Genomic_DNA"/>
</dbReference>
<name>A0A174FUA3_9FIRM</name>
<evidence type="ECO:0000313" key="1">
    <source>
        <dbReference type="EMBL" id="CUO52386.1"/>
    </source>
</evidence>
<organism evidence="1 2">
    <name type="scientific">Blautia wexlerae</name>
    <dbReference type="NCBI Taxonomy" id="418240"/>
    <lineage>
        <taxon>Bacteria</taxon>
        <taxon>Bacillati</taxon>
        <taxon>Bacillota</taxon>
        <taxon>Clostridia</taxon>
        <taxon>Lachnospirales</taxon>
        <taxon>Lachnospiraceae</taxon>
        <taxon>Blautia</taxon>
    </lineage>
</organism>